<gene>
    <name evidence="1" type="ORF">TPAB3V08_LOCUS4018</name>
</gene>
<dbReference type="Proteomes" id="UP001153148">
    <property type="component" value="Unassembled WGS sequence"/>
</dbReference>
<feature type="non-terminal residue" evidence="1">
    <location>
        <position position="69"/>
    </location>
</feature>
<dbReference type="EMBL" id="CAJPIN010004762">
    <property type="protein sequence ID" value="CAG2057036.1"/>
    <property type="molecule type" value="Genomic_DNA"/>
</dbReference>
<evidence type="ECO:0000313" key="2">
    <source>
        <dbReference type="Proteomes" id="UP001153148"/>
    </source>
</evidence>
<protein>
    <submittedName>
        <fullName evidence="1">Uncharacterized protein</fullName>
    </submittedName>
</protein>
<name>A0ABN7NVC7_TIMPD</name>
<comment type="caution">
    <text evidence="1">The sequence shown here is derived from an EMBL/GenBank/DDBJ whole genome shotgun (WGS) entry which is preliminary data.</text>
</comment>
<organism evidence="1 2">
    <name type="scientific">Timema podura</name>
    <name type="common">Walking stick</name>
    <dbReference type="NCBI Taxonomy" id="61482"/>
    <lineage>
        <taxon>Eukaryota</taxon>
        <taxon>Metazoa</taxon>
        <taxon>Ecdysozoa</taxon>
        <taxon>Arthropoda</taxon>
        <taxon>Hexapoda</taxon>
        <taxon>Insecta</taxon>
        <taxon>Pterygota</taxon>
        <taxon>Neoptera</taxon>
        <taxon>Polyneoptera</taxon>
        <taxon>Phasmatodea</taxon>
        <taxon>Timematodea</taxon>
        <taxon>Timematoidea</taxon>
        <taxon>Timematidae</taxon>
        <taxon>Timema</taxon>
    </lineage>
</organism>
<accession>A0ABN7NVC7</accession>
<reference evidence="1" key="1">
    <citation type="submission" date="2021-03" db="EMBL/GenBank/DDBJ databases">
        <authorList>
            <person name="Tran Van P."/>
        </authorList>
    </citation>
    <scope>NUCLEOTIDE SEQUENCE</scope>
</reference>
<keyword evidence="2" id="KW-1185">Reference proteome</keyword>
<sequence>MKMNDADESKMNNGLDYWSGNSDVEPDLLEDMGLSILDDKSENRPDNFPPLFIGFLGQGPNYLIVSTGL</sequence>
<proteinExistence type="predicted"/>
<evidence type="ECO:0000313" key="1">
    <source>
        <dbReference type="EMBL" id="CAG2057036.1"/>
    </source>
</evidence>